<accession>A0AA40VRU9</accession>
<dbReference type="RefSeq" id="WP_191757937.1">
    <property type="nucleotide sequence ID" value="NZ_VJXY01000012.1"/>
</dbReference>
<feature type="region of interest" description="Disordered" evidence="2">
    <location>
        <begin position="143"/>
        <end position="162"/>
    </location>
</feature>
<dbReference type="AlphaFoldDB" id="A0AA40VRU9"/>
<feature type="compositionally biased region" description="Low complexity" evidence="2">
    <location>
        <begin position="70"/>
        <end position="80"/>
    </location>
</feature>
<feature type="compositionally biased region" description="Polar residues" evidence="2">
    <location>
        <begin position="101"/>
        <end position="128"/>
    </location>
</feature>
<feature type="compositionally biased region" description="Low complexity" evidence="2">
    <location>
        <begin position="88"/>
        <end position="100"/>
    </location>
</feature>
<evidence type="ECO:0008006" key="5">
    <source>
        <dbReference type="Google" id="ProtNLM"/>
    </source>
</evidence>
<dbReference type="Proteomes" id="UP001165986">
    <property type="component" value="Unassembled WGS sequence"/>
</dbReference>
<name>A0AA40VRU9_9NOST</name>
<protein>
    <recommendedName>
        <fullName evidence="5">SPOR domain-containing protein</fullName>
    </recommendedName>
</protein>
<feature type="region of interest" description="Disordered" evidence="2">
    <location>
        <begin position="45"/>
        <end position="64"/>
    </location>
</feature>
<keyword evidence="1" id="KW-0175">Coiled coil</keyword>
<feature type="region of interest" description="Disordered" evidence="2">
    <location>
        <begin position="70"/>
        <end position="128"/>
    </location>
</feature>
<evidence type="ECO:0000313" key="4">
    <source>
        <dbReference type="Proteomes" id="UP001165986"/>
    </source>
</evidence>
<gene>
    <name evidence="3" type="ORF">FNW02_12860</name>
</gene>
<feature type="coiled-coil region" evidence="1">
    <location>
        <begin position="415"/>
        <end position="442"/>
    </location>
</feature>
<dbReference type="EMBL" id="VJXY01000012">
    <property type="protein sequence ID" value="MBD6616696.1"/>
    <property type="molecule type" value="Genomic_DNA"/>
</dbReference>
<feature type="region of interest" description="Disordered" evidence="2">
    <location>
        <begin position="344"/>
        <end position="376"/>
    </location>
</feature>
<keyword evidence="4" id="KW-1185">Reference proteome</keyword>
<organism evidence="3 4">
    <name type="scientific">Komarekiella delphini-convector SJRDD-AB1</name>
    <dbReference type="NCBI Taxonomy" id="2593771"/>
    <lineage>
        <taxon>Bacteria</taxon>
        <taxon>Bacillati</taxon>
        <taxon>Cyanobacteriota</taxon>
        <taxon>Cyanophyceae</taxon>
        <taxon>Nostocales</taxon>
        <taxon>Nostocaceae</taxon>
        <taxon>Komarekiella</taxon>
        <taxon>Komarekiella delphini-convector</taxon>
    </lineage>
</organism>
<evidence type="ECO:0000256" key="1">
    <source>
        <dbReference type="SAM" id="Coils"/>
    </source>
</evidence>
<feature type="compositionally biased region" description="Polar residues" evidence="2">
    <location>
        <begin position="256"/>
        <end position="277"/>
    </location>
</feature>
<evidence type="ECO:0000313" key="3">
    <source>
        <dbReference type="EMBL" id="MBD6616696.1"/>
    </source>
</evidence>
<proteinExistence type="predicted"/>
<feature type="compositionally biased region" description="Low complexity" evidence="2">
    <location>
        <begin position="353"/>
        <end position="373"/>
    </location>
</feature>
<feature type="region of interest" description="Disordered" evidence="2">
    <location>
        <begin position="256"/>
        <end position="278"/>
    </location>
</feature>
<reference evidence="3" key="1">
    <citation type="submission" date="2019-07" db="EMBL/GenBank/DDBJ databases">
        <title>Toxilogical consequences of a new and cryptic species of cyanobacteria (Komarekiella delphini-convector) recovered from the epidermis of a bottlenose dolphin and 1500 ft. in the air.</title>
        <authorList>
            <person name="Brown A.O."/>
            <person name="Dvorak P."/>
            <person name="Villanueva C.D."/>
            <person name="Foss A.J."/>
            <person name="Garvey A.D."/>
            <person name="Gibson Q.A."/>
            <person name="Johansen J.R."/>
            <person name="Casamatta D.A."/>
        </authorList>
    </citation>
    <scope>NUCLEOTIDE SEQUENCE</scope>
    <source>
        <strain evidence="3">SJRDD-AB1</strain>
    </source>
</reference>
<feature type="compositionally biased region" description="Polar residues" evidence="2">
    <location>
        <begin position="47"/>
        <end position="64"/>
    </location>
</feature>
<sequence length="444" mass="47437">MTQNPLIDSSTQLSKTPELKPALAAALASLEVQLDQELARYRRTRNASRTLNQPRAGSYMSSQPQQFTAITTTSSTTQQSVAEIKTNAPPTSTSVPASSPQENSAPITVKTNAPSASTPTNPEENPALTTVKTEQLVHLKTPFSDNAKTQTPPPPPNTSSIVPAVVKNAKGENLVQPDETPKQPDDYLESSEALLRSLTEEPETKKPSNSNDSLLSPLGIGSMLLLLLASLTLGYVVFSPKSLPQLNLSKLLNSDASPTTENTEKISGNVQPQSQPEITPIPKYPNLAAKEFPEVKDPNDVVGLKPQVQQTLIAVPNPVAPQNPVNPQVALPNPIAVQPTNPIATTPLPNLNSSPAPVAKTSPSPSTTPPSNAEIKPAADGYYHIVTDNQGLDALASARKAVPDAYLSRNQKFIYLGAVKSKKEVQRKLQELEAKGIQARIQQQ</sequence>
<evidence type="ECO:0000256" key="2">
    <source>
        <dbReference type="SAM" id="MobiDB-lite"/>
    </source>
</evidence>
<comment type="caution">
    <text evidence="3">The sequence shown here is derived from an EMBL/GenBank/DDBJ whole genome shotgun (WGS) entry which is preliminary data.</text>
</comment>